<name>A0ABU7Z512_9MICO</name>
<protein>
    <submittedName>
        <fullName evidence="1">Uncharacterized protein</fullName>
    </submittedName>
</protein>
<dbReference type="EMBL" id="JBAGLP010000110">
    <property type="protein sequence ID" value="MEG3614546.1"/>
    <property type="molecule type" value="Genomic_DNA"/>
</dbReference>
<organism evidence="1 2">
    <name type="scientific">Isoptericola haloaureus</name>
    <dbReference type="NCBI Taxonomy" id="1542902"/>
    <lineage>
        <taxon>Bacteria</taxon>
        <taxon>Bacillati</taxon>
        <taxon>Actinomycetota</taxon>
        <taxon>Actinomycetes</taxon>
        <taxon>Micrococcales</taxon>
        <taxon>Promicromonosporaceae</taxon>
        <taxon>Isoptericola</taxon>
    </lineage>
</organism>
<keyword evidence="2" id="KW-1185">Reference proteome</keyword>
<evidence type="ECO:0000313" key="1">
    <source>
        <dbReference type="EMBL" id="MEG3614546.1"/>
    </source>
</evidence>
<dbReference type="RefSeq" id="WP_332901315.1">
    <property type="nucleotide sequence ID" value="NZ_JBAGLP010000110.1"/>
</dbReference>
<gene>
    <name evidence="1" type="ORF">V5O49_05345</name>
</gene>
<reference evidence="1" key="1">
    <citation type="journal article" date="2024" name="Antonie Van Leeuwenhoek">
        <title>Isoptericola haloaureus sp. nov., a dimorphic actinobacterium isolated from mangrove sediments of southeast India, implicating biosaline agricultural significance through nitrogen fixation and salt tolerance genes.</title>
        <authorList>
            <person name="Prathaban M."/>
            <person name="Prathiviraj R."/>
            <person name="Ravichandran M."/>
            <person name="Natarajan S.D."/>
            <person name="Sobanaa M."/>
            <person name="Hari Krishna Kumar S."/>
            <person name="Chandrasekar V."/>
            <person name="Selvin J."/>
        </authorList>
    </citation>
    <scope>NUCLEOTIDE SEQUENCE</scope>
    <source>
        <strain evidence="1">MP1014</strain>
    </source>
</reference>
<accession>A0ABU7Z512</accession>
<evidence type="ECO:0000313" key="2">
    <source>
        <dbReference type="Proteomes" id="UP001310387"/>
    </source>
</evidence>
<reference evidence="1" key="2">
    <citation type="submission" date="2024-02" db="EMBL/GenBank/DDBJ databases">
        <authorList>
            <person name="Prathaban M."/>
            <person name="Mythili R."/>
            <person name="Sharmila Devi N."/>
            <person name="Sobanaa M."/>
            <person name="Prathiviraj R."/>
            <person name="Selvin J."/>
        </authorList>
    </citation>
    <scope>NUCLEOTIDE SEQUENCE</scope>
    <source>
        <strain evidence="1">MP1014</strain>
    </source>
</reference>
<proteinExistence type="predicted"/>
<sequence>MAHTSRSAGSRPGTDETAGGLVESPLQLLCAVEAFAAGLVGPRLRLRVRSDVPSLGTALAQLDRLGLPDGIEPELVPGRAGLTAREPLQLTGDANSGIVQAWTLTHGFRRLVVVDDGLDTLELARVLTTPGQAVVRLRGSDGRVRRLLGRAVGHRLRRAARAGRVTIFTAMPLPADHRRALADLGVDLRTNIFSWLRSLPAPEAPPEPVVLVGSALVADGLVHPGLYVDWVRELAALGPVRYLPHRRQRGDVLAVLADVPGVVVDAPGAPVELRLRGLVAGQCVTMLPSTTAVLLTRILSPRGVRVRPRGVPANWWTPAAGPQLRTHLDQVVDLAERVRRADG</sequence>
<dbReference type="Proteomes" id="UP001310387">
    <property type="component" value="Unassembled WGS sequence"/>
</dbReference>
<comment type="caution">
    <text evidence="1">The sequence shown here is derived from an EMBL/GenBank/DDBJ whole genome shotgun (WGS) entry which is preliminary data.</text>
</comment>